<dbReference type="SMART" id="SM00028">
    <property type="entry name" value="TPR"/>
    <property type="match status" value="6"/>
</dbReference>
<dbReference type="Proteomes" id="UP000019586">
    <property type="component" value="Chromosome"/>
</dbReference>
<dbReference type="PANTHER" id="PTHR12558">
    <property type="entry name" value="CELL DIVISION CYCLE 16,23,27"/>
    <property type="match status" value="1"/>
</dbReference>
<dbReference type="Pfam" id="PF17128">
    <property type="entry name" value="DUF5107"/>
    <property type="match status" value="1"/>
</dbReference>
<dbReference type="AlphaFoldDB" id="W8URG7"/>
<evidence type="ECO:0000259" key="2">
    <source>
        <dbReference type="Pfam" id="PF17128"/>
    </source>
</evidence>
<dbReference type="PROSITE" id="PS50005">
    <property type="entry name" value="TPR"/>
    <property type="match status" value="1"/>
</dbReference>
<evidence type="ECO:0000313" key="3">
    <source>
        <dbReference type="EMBL" id="AHM78213.1"/>
    </source>
</evidence>
<dbReference type="KEGG" id="kps:KPNJ2_01433"/>
<dbReference type="HOGENOM" id="CLU_010402_0_0_6"/>
<sequence length="1097" mass="123714">MFSGGIMYGSVKVWQEIISLPTWTTGAEDPNPMFLEKRVYQGSSGSVYPYGVIDTLTGEREMRDYQAVWMENDFLRVMLLPELGGRIHRAYDKVKQRDFVYYNEVVKPALVGLLGPWISGGIEFNWPQHHRPTTFKPVDFSIQQGENGAQTVWMGEAEPMRGLQVMAGFTLYPDRALIEITGKIFNGNATPRHFLWWANPAVKGGDAHQSVFPPDVTAVFDHGKRDVSAFPIATGIYYKVDYSAGVDISRYKNVPVPTSYMAEKSDYDFVGAYHHDERGGLLHVADHHVSPGKKQWSWGYGDFGQAWDRNLTDENGPYIELMTGVFTDNQPDFTWLAPYEEKVFVQNFLPYSELGMVQNANTQLALKLVRESGQLQLGVYAIAPLNHIVVELSADHQPLYETQLTLKPGESWQQTLPENGVGRLTLKVKTAENQPLLDYQEHITQQTPLPEPAIAPALPEAIHNGDELYFIGQHLEQYNHASRYAGDYYRRAVELDPQDYRNNVALGTLAFNSADWALAEQCARAALQRAHRLNKNPRDGEASMLLASVLERMGDDAGAWDHYYKASWSGNCRDAAWWSLARLAMKRGDVADALEKVNTSLRFNASNPLAMGLKTLALANSGQKKAALEFIFASLEQYPLSYPLHCARWMIERSDDARETLLRITGRRGVNASLLAGWLLSIGQTSAVKEVLAVLDSQEALPMLWRASLSDDANERQQFIAAAEHCHAHNVRFPNSLDEVQMLQSLGDSAFARYLLGCFWYSKRRYDEAVSCWRETLEKSPDYAPAHRLLGVYSWNKQQDATQALAYLQRAVALEPENARFLFELDFLQKLLARSVHERLTTLVERKAVVLKRDDLTAELLSLWNASGHYADAAAILDTRVFHPWEGGEGKITGQYLLNQLHRALQFIERGAFKQATDCLKAALRYPDNLGEGRLLGQTDNDIWYLLGYCAEQAGDAQQAAEYYQLARQGGSTLDAGRYYNDQPADYLFWQGIALRKSGNPAQAEQYFRHFIDWAAQHRDDVPQVDFFAVSLPDLVVLDVSAQQRHQQHCLFIEALGHLGLGNVSACQQRMQQLLQINPAHDKAHLIRHALQSGIFS</sequence>
<dbReference type="InterPro" id="IPR033396">
    <property type="entry name" value="DUF5107"/>
</dbReference>
<feature type="repeat" description="TPR" evidence="1">
    <location>
        <begin position="750"/>
        <end position="783"/>
    </location>
</feature>
<evidence type="ECO:0000313" key="4">
    <source>
        <dbReference type="Proteomes" id="UP000019586"/>
    </source>
</evidence>
<accession>W8URG7</accession>
<dbReference type="InterPro" id="IPR019734">
    <property type="entry name" value="TPR_rpt"/>
</dbReference>
<dbReference type="PANTHER" id="PTHR12558:SF13">
    <property type="entry name" value="CELL DIVISION CYCLE PROTEIN 27 HOMOLOG"/>
    <property type="match status" value="1"/>
</dbReference>
<keyword evidence="1" id="KW-0802">TPR repeat</keyword>
<dbReference type="SUPFAM" id="SSF48452">
    <property type="entry name" value="TPR-like"/>
    <property type="match status" value="2"/>
</dbReference>
<dbReference type="EMBL" id="CP006918">
    <property type="protein sequence ID" value="AHM78213.1"/>
    <property type="molecule type" value="Genomic_DNA"/>
</dbReference>
<organism evidence="3 4">
    <name type="scientific">Klebsiella pneumoniae 30684/NJST258_2</name>
    <dbReference type="NCBI Taxonomy" id="1420013"/>
    <lineage>
        <taxon>Bacteria</taxon>
        <taxon>Pseudomonadati</taxon>
        <taxon>Pseudomonadota</taxon>
        <taxon>Gammaproteobacteria</taxon>
        <taxon>Enterobacterales</taxon>
        <taxon>Enterobacteriaceae</taxon>
        <taxon>Klebsiella/Raoultella group</taxon>
        <taxon>Klebsiella</taxon>
        <taxon>Klebsiella pneumoniae complex</taxon>
    </lineage>
</organism>
<gene>
    <name evidence="3" type="ORF">KPNJ2_01433</name>
</gene>
<dbReference type="Gene3D" id="1.25.40.10">
    <property type="entry name" value="Tetratricopeptide repeat domain"/>
    <property type="match status" value="3"/>
</dbReference>
<dbReference type="PATRIC" id="fig|1420013.3.peg.1369"/>
<feature type="domain" description="DUF5107" evidence="2">
    <location>
        <begin position="46"/>
        <end position="333"/>
    </location>
</feature>
<evidence type="ECO:0000256" key="1">
    <source>
        <dbReference type="PROSITE-ProRule" id="PRU00339"/>
    </source>
</evidence>
<dbReference type="Pfam" id="PF13432">
    <property type="entry name" value="TPR_16"/>
    <property type="match status" value="3"/>
</dbReference>
<protein>
    <submittedName>
        <fullName evidence="3">Tetratricopeptide repeat family protein</fullName>
    </submittedName>
</protein>
<name>W8URG7_KLEPN</name>
<proteinExistence type="predicted"/>
<reference evidence="3 4" key="1">
    <citation type="journal article" date="2014" name="Proc. Natl. Acad. Sci. U.S.A.">
        <title>Molecular dissection of the evolution of carbapenem-resistant multilocus sequence type 258 Klebsiella pneumoniae.</title>
        <authorList>
            <person name="Deleo F.R."/>
            <person name="Chen L."/>
            <person name="Porcella S.F."/>
            <person name="Martens C.A."/>
            <person name="Kobayashi S.D."/>
            <person name="Porter A.R."/>
            <person name="Chavda K.D."/>
            <person name="Jacobs M.R."/>
            <person name="Mathema B."/>
            <person name="Olsen R.J."/>
            <person name="Bonomo R.A."/>
            <person name="Musser J.M."/>
            <person name="Kreiswirth B.N."/>
        </authorList>
    </citation>
    <scope>NUCLEOTIDE SEQUENCE [LARGE SCALE GENOMIC DNA]</scope>
    <source>
        <strain evidence="3">30684/NJST258_2</strain>
    </source>
</reference>
<dbReference type="InterPro" id="IPR011990">
    <property type="entry name" value="TPR-like_helical_dom_sf"/>
</dbReference>